<name>A0ABP7HFD6_9PSEU</name>
<proteinExistence type="predicted"/>
<accession>A0ABP7HFD6</accession>
<protein>
    <submittedName>
        <fullName evidence="1">Uncharacterized protein</fullName>
    </submittedName>
</protein>
<evidence type="ECO:0000313" key="1">
    <source>
        <dbReference type="EMBL" id="GAA3789172.1"/>
    </source>
</evidence>
<keyword evidence="2" id="KW-1185">Reference proteome</keyword>
<gene>
    <name evidence="1" type="ORF">GCM10022380_01780</name>
</gene>
<reference evidence="2" key="1">
    <citation type="journal article" date="2019" name="Int. J. Syst. Evol. Microbiol.">
        <title>The Global Catalogue of Microorganisms (GCM) 10K type strain sequencing project: providing services to taxonomists for standard genome sequencing and annotation.</title>
        <authorList>
            <consortium name="The Broad Institute Genomics Platform"/>
            <consortium name="The Broad Institute Genome Sequencing Center for Infectious Disease"/>
            <person name="Wu L."/>
            <person name="Ma J."/>
        </authorList>
    </citation>
    <scope>NUCLEOTIDE SEQUENCE [LARGE SCALE GENOMIC DNA]</scope>
    <source>
        <strain evidence="2">JCM 17017</strain>
    </source>
</reference>
<sequence length="76" mass="8631">MCVDEGYALTGGGWECAENAPNSHRYMPIYSRGVCKNKSTEGWRGWVVRVLPPRGEKGEEDEHMWVYACGIRIKPD</sequence>
<evidence type="ECO:0000313" key="2">
    <source>
        <dbReference type="Proteomes" id="UP001501624"/>
    </source>
</evidence>
<dbReference type="EMBL" id="BAABCM010000001">
    <property type="protein sequence ID" value="GAA3789172.1"/>
    <property type="molecule type" value="Genomic_DNA"/>
</dbReference>
<organism evidence="1 2">
    <name type="scientific">Amycolatopsis tucumanensis</name>
    <dbReference type="NCBI Taxonomy" id="401106"/>
    <lineage>
        <taxon>Bacteria</taxon>
        <taxon>Bacillati</taxon>
        <taxon>Actinomycetota</taxon>
        <taxon>Actinomycetes</taxon>
        <taxon>Pseudonocardiales</taxon>
        <taxon>Pseudonocardiaceae</taxon>
        <taxon>Amycolatopsis</taxon>
    </lineage>
</organism>
<dbReference type="RefSeq" id="WP_237335300.1">
    <property type="nucleotide sequence ID" value="NZ_BAABCM010000001.1"/>
</dbReference>
<dbReference type="Proteomes" id="UP001501624">
    <property type="component" value="Unassembled WGS sequence"/>
</dbReference>
<comment type="caution">
    <text evidence="1">The sequence shown here is derived from an EMBL/GenBank/DDBJ whole genome shotgun (WGS) entry which is preliminary data.</text>
</comment>